<name>A0ACC1MVQ5_9HYPO</name>
<proteinExistence type="predicted"/>
<gene>
    <name evidence="1" type="ORF">NQ176_g8242</name>
</gene>
<dbReference type="Proteomes" id="UP001143910">
    <property type="component" value="Unassembled WGS sequence"/>
</dbReference>
<protein>
    <submittedName>
        <fullName evidence="1">Uncharacterized protein</fullName>
    </submittedName>
</protein>
<reference evidence="1" key="1">
    <citation type="submission" date="2022-08" db="EMBL/GenBank/DDBJ databases">
        <title>Genome Sequence of Lecanicillium fungicola.</title>
        <authorList>
            <person name="Buettner E."/>
        </authorList>
    </citation>
    <scope>NUCLEOTIDE SEQUENCE</scope>
    <source>
        <strain evidence="1">Babe33</strain>
    </source>
</reference>
<evidence type="ECO:0000313" key="2">
    <source>
        <dbReference type="Proteomes" id="UP001143910"/>
    </source>
</evidence>
<accession>A0ACC1MVQ5</accession>
<keyword evidence="2" id="KW-1185">Reference proteome</keyword>
<dbReference type="EMBL" id="JANJQO010001557">
    <property type="protein sequence ID" value="KAJ2970331.1"/>
    <property type="molecule type" value="Genomic_DNA"/>
</dbReference>
<evidence type="ECO:0000313" key="1">
    <source>
        <dbReference type="EMBL" id="KAJ2970331.1"/>
    </source>
</evidence>
<sequence>MVGLFGKRSRPNSGSGSDYSTAKRVKLNSFGHLKEENAPAYSADPEPTADTGLESAAPKMEQLESKILKQSDDPKLIAAPRHEPLAATMENESGSLLEPPPLLYHDTEPNDMLGSELPAAKAEEPEPICKPEPLEHAVMEATEGAGSAAPETENIEPNNDPQRITWYRYFWGYRLLARQRNQLEPGNSPARADALELRTVTQRGAGHGSSAMPEPSASPVPPKPSSPPAPEMIPLSETALKRLDKQPAPQAQLPEVPRPTDIARFARNGGPNLRLITMVRK</sequence>
<comment type="caution">
    <text evidence="1">The sequence shown here is derived from an EMBL/GenBank/DDBJ whole genome shotgun (WGS) entry which is preliminary data.</text>
</comment>
<organism evidence="1 2">
    <name type="scientific">Zarea fungicola</name>
    <dbReference type="NCBI Taxonomy" id="93591"/>
    <lineage>
        <taxon>Eukaryota</taxon>
        <taxon>Fungi</taxon>
        <taxon>Dikarya</taxon>
        <taxon>Ascomycota</taxon>
        <taxon>Pezizomycotina</taxon>
        <taxon>Sordariomycetes</taxon>
        <taxon>Hypocreomycetidae</taxon>
        <taxon>Hypocreales</taxon>
        <taxon>Cordycipitaceae</taxon>
        <taxon>Zarea</taxon>
    </lineage>
</organism>